<dbReference type="EMBL" id="JAZEWV010000018">
    <property type="protein sequence ID" value="MEE4544487.1"/>
    <property type="molecule type" value="Genomic_DNA"/>
</dbReference>
<protein>
    <submittedName>
        <fullName evidence="7">NlpC/P60 family protein</fullName>
    </submittedName>
</protein>
<gene>
    <name evidence="7" type="ORF">V2S66_21215</name>
</gene>
<dbReference type="Pfam" id="PF00877">
    <property type="entry name" value="NLPC_P60"/>
    <property type="match status" value="1"/>
</dbReference>
<dbReference type="SUPFAM" id="SSF54001">
    <property type="entry name" value="Cysteine proteinases"/>
    <property type="match status" value="1"/>
</dbReference>
<dbReference type="InterPro" id="IPR051794">
    <property type="entry name" value="PG_Endopeptidase_C40"/>
</dbReference>
<name>A0ABU7PF91_9ACTN</name>
<evidence type="ECO:0000256" key="2">
    <source>
        <dbReference type="ARBA" id="ARBA00022670"/>
    </source>
</evidence>
<keyword evidence="3" id="KW-0378">Hydrolase</keyword>
<dbReference type="PANTHER" id="PTHR47359:SF3">
    <property type="entry name" value="NLP_P60 DOMAIN-CONTAINING PROTEIN-RELATED"/>
    <property type="match status" value="1"/>
</dbReference>
<sequence length="182" mass="19357">MLKPATPPAPTKPGRSASAQPAHDPVPQGAPRHTARTAHRPARSTAPHRATTTSVSQAQRAVRWALGQVGTPYQWGGACTRPHGDDPMGRCDCSSLVQQAYRSAGILLGRTTYAQVQEGWAVPLAALRPGDLLFYEGSATRPEHVAMYTGDGKVVQAPRPGRAVDEVALAWNGTVLAVRRVI</sequence>
<dbReference type="Proteomes" id="UP001344658">
    <property type="component" value="Unassembled WGS sequence"/>
</dbReference>
<feature type="region of interest" description="Disordered" evidence="5">
    <location>
        <begin position="1"/>
        <end position="58"/>
    </location>
</feature>
<dbReference type="InterPro" id="IPR038765">
    <property type="entry name" value="Papain-like_cys_pep_sf"/>
</dbReference>
<feature type="compositionally biased region" description="Basic residues" evidence="5">
    <location>
        <begin position="33"/>
        <end position="42"/>
    </location>
</feature>
<keyword evidence="2" id="KW-0645">Protease</keyword>
<proteinExistence type="inferred from homology"/>
<evidence type="ECO:0000259" key="6">
    <source>
        <dbReference type="PROSITE" id="PS51935"/>
    </source>
</evidence>
<keyword evidence="8" id="KW-1185">Reference proteome</keyword>
<evidence type="ECO:0000313" key="7">
    <source>
        <dbReference type="EMBL" id="MEE4544487.1"/>
    </source>
</evidence>
<evidence type="ECO:0000256" key="3">
    <source>
        <dbReference type="ARBA" id="ARBA00022801"/>
    </source>
</evidence>
<reference evidence="7 8" key="1">
    <citation type="submission" date="2023-12" db="EMBL/GenBank/DDBJ databases">
        <title>Streptomyces sp. V4-01.</title>
        <authorList>
            <person name="Somphong A."/>
            <person name="Phongsopitanun W."/>
        </authorList>
    </citation>
    <scope>NUCLEOTIDE SEQUENCE [LARGE SCALE GENOMIC DNA]</scope>
    <source>
        <strain evidence="7 8">V4-01</strain>
    </source>
</reference>
<evidence type="ECO:0000256" key="1">
    <source>
        <dbReference type="ARBA" id="ARBA00007074"/>
    </source>
</evidence>
<feature type="domain" description="NlpC/P60" evidence="6">
    <location>
        <begin position="55"/>
        <end position="182"/>
    </location>
</feature>
<dbReference type="PANTHER" id="PTHR47359">
    <property type="entry name" value="PEPTIDOGLYCAN DL-ENDOPEPTIDASE CWLO"/>
    <property type="match status" value="1"/>
</dbReference>
<feature type="compositionally biased region" description="Pro residues" evidence="5">
    <location>
        <begin position="1"/>
        <end position="11"/>
    </location>
</feature>
<evidence type="ECO:0000313" key="8">
    <source>
        <dbReference type="Proteomes" id="UP001344658"/>
    </source>
</evidence>
<dbReference type="PROSITE" id="PS51935">
    <property type="entry name" value="NLPC_P60"/>
    <property type="match status" value="1"/>
</dbReference>
<dbReference type="Gene3D" id="3.90.1720.10">
    <property type="entry name" value="endopeptidase domain like (from Nostoc punctiforme)"/>
    <property type="match status" value="1"/>
</dbReference>
<evidence type="ECO:0000256" key="4">
    <source>
        <dbReference type="ARBA" id="ARBA00022807"/>
    </source>
</evidence>
<organism evidence="7 8">
    <name type="scientific">Actinacidiphila polyblastidii</name>
    <dbReference type="NCBI Taxonomy" id="3110430"/>
    <lineage>
        <taxon>Bacteria</taxon>
        <taxon>Bacillati</taxon>
        <taxon>Actinomycetota</taxon>
        <taxon>Actinomycetes</taxon>
        <taxon>Kitasatosporales</taxon>
        <taxon>Streptomycetaceae</taxon>
        <taxon>Actinacidiphila</taxon>
    </lineage>
</organism>
<accession>A0ABU7PF91</accession>
<keyword evidence="4" id="KW-0788">Thiol protease</keyword>
<evidence type="ECO:0000256" key="5">
    <source>
        <dbReference type="SAM" id="MobiDB-lite"/>
    </source>
</evidence>
<dbReference type="InterPro" id="IPR000064">
    <property type="entry name" value="NLP_P60_dom"/>
</dbReference>
<comment type="similarity">
    <text evidence="1">Belongs to the peptidase C40 family.</text>
</comment>
<comment type="caution">
    <text evidence="7">The sequence shown here is derived from an EMBL/GenBank/DDBJ whole genome shotgun (WGS) entry which is preliminary data.</text>
</comment>